<accession>A0A371EA86</accession>
<gene>
    <name evidence="2" type="ORF">CR513_58693</name>
</gene>
<organism evidence="2 3">
    <name type="scientific">Mucuna pruriens</name>
    <name type="common">Velvet bean</name>
    <name type="synonym">Dolichos pruriens</name>
    <dbReference type="NCBI Taxonomy" id="157652"/>
    <lineage>
        <taxon>Eukaryota</taxon>
        <taxon>Viridiplantae</taxon>
        <taxon>Streptophyta</taxon>
        <taxon>Embryophyta</taxon>
        <taxon>Tracheophyta</taxon>
        <taxon>Spermatophyta</taxon>
        <taxon>Magnoliopsida</taxon>
        <taxon>eudicotyledons</taxon>
        <taxon>Gunneridae</taxon>
        <taxon>Pentapetalae</taxon>
        <taxon>rosids</taxon>
        <taxon>fabids</taxon>
        <taxon>Fabales</taxon>
        <taxon>Fabaceae</taxon>
        <taxon>Papilionoideae</taxon>
        <taxon>50 kb inversion clade</taxon>
        <taxon>NPAAA clade</taxon>
        <taxon>indigoferoid/millettioid clade</taxon>
        <taxon>Phaseoleae</taxon>
        <taxon>Mucuna</taxon>
    </lineage>
</organism>
<dbReference type="Proteomes" id="UP000257109">
    <property type="component" value="Unassembled WGS sequence"/>
</dbReference>
<keyword evidence="3" id="KW-1185">Reference proteome</keyword>
<reference evidence="2" key="1">
    <citation type="submission" date="2018-05" db="EMBL/GenBank/DDBJ databases">
        <title>Draft genome of Mucuna pruriens seed.</title>
        <authorList>
            <person name="Nnadi N.E."/>
            <person name="Vos R."/>
            <person name="Hasami M.H."/>
            <person name="Devisetty U.K."/>
            <person name="Aguiy J.C."/>
        </authorList>
    </citation>
    <scope>NUCLEOTIDE SEQUENCE [LARGE SCALE GENOMIC DNA]</scope>
    <source>
        <strain evidence="2">JCA_2017</strain>
    </source>
</reference>
<keyword evidence="1" id="KW-0732">Signal</keyword>
<protein>
    <submittedName>
        <fullName evidence="2">Uncharacterized protein</fullName>
    </submittedName>
</protein>
<dbReference type="AlphaFoldDB" id="A0A371EA86"/>
<feature type="non-terminal residue" evidence="2">
    <location>
        <position position="1"/>
    </location>
</feature>
<evidence type="ECO:0000313" key="2">
    <source>
        <dbReference type="EMBL" id="RDX62927.1"/>
    </source>
</evidence>
<evidence type="ECO:0000313" key="3">
    <source>
        <dbReference type="Proteomes" id="UP000257109"/>
    </source>
</evidence>
<comment type="caution">
    <text evidence="2">The sequence shown here is derived from an EMBL/GenBank/DDBJ whole genome shotgun (WGS) entry which is preliminary data.</text>
</comment>
<dbReference type="PANTHER" id="PTHR33659:SF1">
    <property type="entry name" value="PROTEIN, PUTATIVE-RELATED"/>
    <property type="match status" value="1"/>
</dbReference>
<name>A0A371EA86_MUCPR</name>
<proteinExistence type="predicted"/>
<sequence>MAPITAFKPFALFLVLALFSVAVSAQEFAPESSPAPAPDAGAAGSVSCSAAMIVCGSTCKLPFNVIDPQLHKAKAF</sequence>
<feature type="chain" id="PRO_5016580614" evidence="1">
    <location>
        <begin position="26"/>
        <end position="76"/>
    </location>
</feature>
<dbReference type="EMBL" id="QJKJ01015189">
    <property type="protein sequence ID" value="RDX62927.1"/>
    <property type="molecule type" value="Genomic_DNA"/>
</dbReference>
<feature type="signal peptide" evidence="1">
    <location>
        <begin position="1"/>
        <end position="25"/>
    </location>
</feature>
<evidence type="ECO:0000256" key="1">
    <source>
        <dbReference type="SAM" id="SignalP"/>
    </source>
</evidence>
<dbReference type="PANTHER" id="PTHR33659">
    <property type="entry name" value="PROTEIN, PUTATIVE-RELATED-RELATED"/>
    <property type="match status" value="1"/>
</dbReference>